<protein>
    <recommendedName>
        <fullName evidence="2">DYW domain-containing protein</fullName>
    </recommendedName>
</protein>
<organism evidence="3 4">
    <name type="scientific">Citrus x changshan-huyou</name>
    <dbReference type="NCBI Taxonomy" id="2935761"/>
    <lineage>
        <taxon>Eukaryota</taxon>
        <taxon>Viridiplantae</taxon>
        <taxon>Streptophyta</taxon>
        <taxon>Embryophyta</taxon>
        <taxon>Tracheophyta</taxon>
        <taxon>Spermatophyta</taxon>
        <taxon>Magnoliopsida</taxon>
        <taxon>eudicotyledons</taxon>
        <taxon>Gunneridae</taxon>
        <taxon>Pentapetalae</taxon>
        <taxon>rosids</taxon>
        <taxon>malvids</taxon>
        <taxon>Sapindales</taxon>
        <taxon>Rutaceae</taxon>
        <taxon>Aurantioideae</taxon>
        <taxon>Citrus</taxon>
    </lineage>
</organism>
<dbReference type="Pfam" id="PF14432">
    <property type="entry name" value="DYW_deaminase"/>
    <property type="match status" value="1"/>
</dbReference>
<keyword evidence="4" id="KW-1185">Reference proteome</keyword>
<dbReference type="AlphaFoldDB" id="A0AAP0M524"/>
<dbReference type="GO" id="GO:0000398">
    <property type="term" value="P:mRNA splicing, via spliceosome"/>
    <property type="evidence" value="ECO:0007669"/>
    <property type="project" value="TreeGrafter"/>
</dbReference>
<proteinExistence type="inferred from homology"/>
<dbReference type="Pfam" id="PF20431">
    <property type="entry name" value="E_motif"/>
    <property type="match status" value="1"/>
</dbReference>
<feature type="domain" description="DYW" evidence="2">
    <location>
        <begin position="304"/>
        <end position="353"/>
    </location>
</feature>
<dbReference type="InterPro" id="IPR046848">
    <property type="entry name" value="E_motif"/>
</dbReference>
<comment type="similarity">
    <text evidence="1">Belongs to the PPR family. PCMP-H subfamily.</text>
</comment>
<accession>A0AAP0M524</accession>
<dbReference type="GO" id="GO:0008270">
    <property type="term" value="F:zinc ion binding"/>
    <property type="evidence" value="ECO:0007669"/>
    <property type="project" value="InterPro"/>
</dbReference>
<evidence type="ECO:0000256" key="1">
    <source>
        <dbReference type="ARBA" id="ARBA00006643"/>
    </source>
</evidence>
<reference evidence="3 4" key="1">
    <citation type="submission" date="2024-05" db="EMBL/GenBank/DDBJ databases">
        <title>Haplotype-resolved chromosome-level genome assembly of Huyou (Citrus changshanensis).</title>
        <authorList>
            <person name="Miao C."/>
            <person name="Chen W."/>
            <person name="Wu Y."/>
            <person name="Wang L."/>
            <person name="Zhao S."/>
            <person name="Grierson D."/>
            <person name="Xu C."/>
            <person name="Chen K."/>
        </authorList>
    </citation>
    <scope>NUCLEOTIDE SEQUENCE [LARGE SCALE GENOMIC DNA]</scope>
    <source>
        <strain evidence="3">01-14</strain>
        <tissue evidence="3">Leaf</tissue>
    </source>
</reference>
<evidence type="ECO:0000313" key="4">
    <source>
        <dbReference type="Proteomes" id="UP001428341"/>
    </source>
</evidence>
<evidence type="ECO:0000259" key="2">
    <source>
        <dbReference type="Pfam" id="PF14432"/>
    </source>
</evidence>
<dbReference type="EMBL" id="JBCGBO010000006">
    <property type="protein sequence ID" value="KAK9192909.1"/>
    <property type="molecule type" value="Genomic_DNA"/>
</dbReference>
<dbReference type="Pfam" id="PF07189">
    <property type="entry name" value="SF3b10"/>
    <property type="match status" value="1"/>
</dbReference>
<evidence type="ECO:0000313" key="3">
    <source>
        <dbReference type="EMBL" id="KAK9192909.1"/>
    </source>
</evidence>
<sequence length="353" mass="40681">MGQAVKPKNFLIRAGVDVRDYPKPVQLQTPAIAFALPPFLASDRFNINSQLEHLQAKYVGTGHADLNRFEWAVNIQRDSYASYIGHYPMLAYFAIAENESIGREHYNFMQLHQVHGCEICELEVVKSEMGVKAMDLNYGIHCPASFVMQYLSCSDDFGMNSWPREFDYLYDTRVWNLNASSWDLCLTSTQIRFVHCIRGLDLYRKSINAYVTNFDNIYDFLLAEKVSGKIFMINLNNMRVYVILSNAYAAARKWKDTARLRASVGNKVMKKTPACSWTEIKSHPYRLRINEALKDLFERMEQEGYVPTTKEALHDVEDEQKKNLLHYHSGRFAIVFGAISTPDGRTIRLINNL</sequence>
<dbReference type="InterPro" id="IPR032867">
    <property type="entry name" value="DYW_dom"/>
</dbReference>
<comment type="caution">
    <text evidence="3">The sequence shown here is derived from an EMBL/GenBank/DDBJ whole genome shotgun (WGS) entry which is preliminary data.</text>
</comment>
<dbReference type="PANTHER" id="PTHR20978">
    <property type="entry name" value="SPLICING FACTOR 3B SUBUNIT 5"/>
    <property type="match status" value="1"/>
</dbReference>
<dbReference type="Proteomes" id="UP001428341">
    <property type="component" value="Unassembled WGS sequence"/>
</dbReference>
<dbReference type="PANTHER" id="PTHR20978:SF8">
    <property type="entry name" value="SPLICING FACTOR SUBUNIT"/>
    <property type="match status" value="1"/>
</dbReference>
<dbReference type="GO" id="GO:0071011">
    <property type="term" value="C:precatalytic spliceosome"/>
    <property type="evidence" value="ECO:0007669"/>
    <property type="project" value="TreeGrafter"/>
</dbReference>
<gene>
    <name evidence="3" type="ORF">WN944_003603</name>
</gene>
<dbReference type="GO" id="GO:0005686">
    <property type="term" value="C:U2 snRNP"/>
    <property type="evidence" value="ECO:0007669"/>
    <property type="project" value="TreeGrafter"/>
</dbReference>
<name>A0AAP0M524_9ROSI</name>
<dbReference type="InterPro" id="IPR009846">
    <property type="entry name" value="SF3b5/RDS3-10"/>
</dbReference>